<protein>
    <submittedName>
        <fullName evidence="1">Uncharacterized protein</fullName>
    </submittedName>
</protein>
<name>A0A269TIN1_9BACT</name>
<dbReference type="AlphaFoldDB" id="A0A269TIN1"/>
<sequence length="63" mass="7394">MSQKDKVKKILKKSNIKDLDEVLRILDEEIPHDAKVEINCDESTVESINCSFRFTFPKEKLKK</sequence>
<evidence type="ECO:0000313" key="2">
    <source>
        <dbReference type="Proteomes" id="UP000216943"/>
    </source>
</evidence>
<evidence type="ECO:0000313" key="1">
    <source>
        <dbReference type="EMBL" id="PAK21329.1"/>
    </source>
</evidence>
<dbReference type="EMBL" id="NQNY01000007">
    <property type="protein sequence ID" value="PAK21329.1"/>
    <property type="molecule type" value="Genomic_DNA"/>
</dbReference>
<dbReference type="RefSeq" id="WP_095334834.1">
    <property type="nucleotide sequence ID" value="NZ_NQNY01000007.1"/>
</dbReference>
<organism evidence="1 2">
    <name type="scientific">Mycoplasmopsis agassizii</name>
    <dbReference type="NCBI Taxonomy" id="33922"/>
    <lineage>
        <taxon>Bacteria</taxon>
        <taxon>Bacillati</taxon>
        <taxon>Mycoplasmatota</taxon>
        <taxon>Mycoplasmoidales</taxon>
        <taxon>Metamycoplasmataceae</taxon>
        <taxon>Mycoplasmopsis</taxon>
    </lineage>
</organism>
<proteinExistence type="predicted"/>
<comment type="caution">
    <text evidence="1">The sequence shown here is derived from an EMBL/GenBank/DDBJ whole genome shotgun (WGS) entry which is preliminary data.</text>
</comment>
<dbReference type="Proteomes" id="UP000216943">
    <property type="component" value="Unassembled WGS sequence"/>
</dbReference>
<accession>A0A269TIN1</accession>
<reference evidence="2" key="1">
    <citation type="submission" date="2017-08" db="EMBL/GenBank/DDBJ databases">
        <authorList>
            <person name="Alvarez-Ponce D."/>
            <person name="Weitzman C.L."/>
            <person name="Tillett R.L."/>
            <person name="Sandmeier F.C."/>
            <person name="Tracy C.R."/>
        </authorList>
    </citation>
    <scope>NUCLEOTIDE SEQUENCE [LARGE SCALE GENOMIC DNA]</scope>
    <source>
        <strain evidence="2">723</strain>
    </source>
</reference>
<gene>
    <name evidence="1" type="ORF">CJJ23_02740</name>
</gene>
<dbReference type="OrthoDB" id="9969638at2"/>